<keyword evidence="1" id="KW-0472">Membrane</keyword>
<protein>
    <submittedName>
        <fullName evidence="2">Uncharacterized protein</fullName>
    </submittedName>
</protein>
<sequence length="59" mass="7129">MNVFIEWMKAYNIQTKYYAASDVLREPEVNMLIWMYIACFAAFFIFIEKIIASPREKNR</sequence>
<evidence type="ECO:0000313" key="2">
    <source>
        <dbReference type="EMBL" id="AHA58131.1"/>
    </source>
</evidence>
<reference evidence="2 3" key="1">
    <citation type="journal article" date="2014" name="Genome Announc.">
        <title>Complete Genome Sequence of the Thermophilic Polychlorinated Biphenyl Degrader Geobacillus sp. Strain JF8 (NBRC 109937).</title>
        <authorList>
            <person name="Shintani M."/>
            <person name="Ohtsubo Y."/>
            <person name="Fukuda K."/>
            <person name="Hosoyama A."/>
            <person name="Ohji S."/>
            <person name="Yamazoe A."/>
            <person name="Fujita N."/>
            <person name="Nagata Y."/>
            <person name="Tsuda M."/>
            <person name="Hatta T."/>
            <person name="Kimbara K."/>
        </authorList>
    </citation>
    <scope>NUCLEOTIDE SEQUENCE [LARGE SCALE GENOMIC DNA]</scope>
    <source>
        <strain evidence="2 3">JF8</strain>
    </source>
</reference>
<proteinExistence type="predicted"/>
<keyword evidence="1" id="KW-1133">Transmembrane helix</keyword>
<organism evidence="2 3">
    <name type="scientific">Geobacillus genomosp. 3</name>
    <dbReference type="NCBI Taxonomy" id="1921421"/>
    <lineage>
        <taxon>Bacteria</taxon>
        <taxon>Bacillati</taxon>
        <taxon>Bacillota</taxon>
        <taxon>Bacilli</taxon>
        <taxon>Bacillales</taxon>
        <taxon>Anoxybacillaceae</taxon>
        <taxon>Geobacillus</taxon>
    </lineage>
</organism>
<dbReference type="Proteomes" id="UP000015500">
    <property type="component" value="Chromosome"/>
</dbReference>
<accession>V5LVR1</accession>
<evidence type="ECO:0000313" key="3">
    <source>
        <dbReference type="Proteomes" id="UP000015500"/>
    </source>
</evidence>
<feature type="transmembrane region" description="Helical" evidence="1">
    <location>
        <begin position="31"/>
        <end position="51"/>
    </location>
</feature>
<dbReference type="HOGENOM" id="CLU_2953931_0_0_9"/>
<name>V5LVR1_GEOG3</name>
<gene>
    <name evidence="2" type="ORF">M493_18482</name>
</gene>
<dbReference type="EMBL" id="CP006254">
    <property type="protein sequence ID" value="AHA58131.1"/>
    <property type="molecule type" value="Genomic_DNA"/>
</dbReference>
<dbReference type="KEGG" id="gjf:M493_18482"/>
<dbReference type="AlphaFoldDB" id="V5LVR1"/>
<evidence type="ECO:0000256" key="1">
    <source>
        <dbReference type="SAM" id="Phobius"/>
    </source>
</evidence>
<keyword evidence="3" id="KW-1185">Reference proteome</keyword>
<keyword evidence="1" id="KW-0812">Transmembrane</keyword>